<organism evidence="1 2">
    <name type="scientific">Aquibacillus halophilus</name>
    <dbReference type="NCBI Taxonomy" id="930132"/>
    <lineage>
        <taxon>Bacteria</taxon>
        <taxon>Bacillati</taxon>
        <taxon>Bacillota</taxon>
        <taxon>Bacilli</taxon>
        <taxon>Bacillales</taxon>
        <taxon>Bacillaceae</taxon>
        <taxon>Aquibacillus</taxon>
    </lineage>
</organism>
<comment type="caution">
    <text evidence="1">The sequence shown here is derived from an EMBL/GenBank/DDBJ whole genome shotgun (WGS) entry which is preliminary data.</text>
</comment>
<dbReference type="InterPro" id="IPR035895">
    <property type="entry name" value="HPr-like_sf"/>
</dbReference>
<keyword evidence="2" id="KW-1185">Reference proteome</keyword>
<protein>
    <recommendedName>
        <fullName evidence="3">HPr family phosphocarrier protein</fullName>
    </recommendedName>
</protein>
<accession>A0A6A8DS86</accession>
<proteinExistence type="predicted"/>
<evidence type="ECO:0000313" key="2">
    <source>
        <dbReference type="Proteomes" id="UP000799092"/>
    </source>
</evidence>
<dbReference type="Proteomes" id="UP000799092">
    <property type="component" value="Unassembled WGS sequence"/>
</dbReference>
<dbReference type="RefSeq" id="WP_153737686.1">
    <property type="nucleotide sequence ID" value="NZ_WJNG01000013.1"/>
</dbReference>
<evidence type="ECO:0008006" key="3">
    <source>
        <dbReference type="Google" id="ProtNLM"/>
    </source>
</evidence>
<name>A0A6A8DS86_9BACI</name>
<dbReference type="EMBL" id="WJNG01000013">
    <property type="protein sequence ID" value="MRH44082.1"/>
    <property type="molecule type" value="Genomic_DNA"/>
</dbReference>
<dbReference type="SUPFAM" id="SSF55594">
    <property type="entry name" value="HPr-like"/>
    <property type="match status" value="1"/>
</dbReference>
<evidence type="ECO:0000313" key="1">
    <source>
        <dbReference type="EMBL" id="MRH44082.1"/>
    </source>
</evidence>
<sequence length="75" mass="8738">MVIEFQLKDKDDVLKLNKIATSYTFDIWVHSENQMFDAKTLIALYTLPFNQDLKLVIEEGVTPKALLKDMESFQN</sequence>
<gene>
    <name evidence="1" type="ORF">GH741_15675</name>
</gene>
<dbReference type="AlphaFoldDB" id="A0A6A8DS86"/>
<dbReference type="OrthoDB" id="2059321at2"/>
<reference evidence="1" key="1">
    <citation type="submission" date="2019-11" db="EMBL/GenBank/DDBJ databases">
        <authorList>
            <person name="Li J."/>
        </authorList>
    </citation>
    <scope>NUCLEOTIDE SEQUENCE</scope>
    <source>
        <strain evidence="1">B6B</strain>
    </source>
</reference>